<organism evidence="1 2">
    <name type="scientific">Enterococcus faecalis TX4248</name>
    <dbReference type="NCBI Taxonomy" id="749495"/>
    <lineage>
        <taxon>Bacteria</taxon>
        <taxon>Bacillati</taxon>
        <taxon>Bacillota</taxon>
        <taxon>Bacilli</taxon>
        <taxon>Lactobacillales</taxon>
        <taxon>Enterococcaceae</taxon>
        <taxon>Enterococcus</taxon>
    </lineage>
</organism>
<dbReference type="EMBL" id="AEBR01000013">
    <property type="protein sequence ID" value="EFM83848.1"/>
    <property type="molecule type" value="Genomic_DNA"/>
</dbReference>
<dbReference type="Pfam" id="PF13024">
    <property type="entry name" value="DUF3884"/>
    <property type="match status" value="1"/>
</dbReference>
<comment type="caution">
    <text evidence="1">The sequence shown here is derived from an EMBL/GenBank/DDBJ whole genome shotgun (WGS) entry which is preliminary data.</text>
</comment>
<dbReference type="InterPro" id="IPR024979">
    <property type="entry name" value="DUF3884"/>
</dbReference>
<gene>
    <name evidence="1" type="ORF">HMPREF9498_00509</name>
</gene>
<reference evidence="1 2" key="1">
    <citation type="submission" date="2010-07" db="EMBL/GenBank/DDBJ databases">
        <authorList>
            <person name="Sid Ahmed O."/>
        </authorList>
    </citation>
    <scope>NUCLEOTIDE SEQUENCE [LARGE SCALE GENOMIC DNA]</scope>
    <source>
        <strain evidence="1 2">TX4248</strain>
    </source>
</reference>
<dbReference type="RefSeq" id="WP_002355422.1">
    <property type="nucleotide sequence ID" value="NZ_GL454419.1"/>
</dbReference>
<name>A0A125W9H4_ENTFL</name>
<proteinExistence type="predicted"/>
<protein>
    <recommendedName>
        <fullName evidence="3">Tagatose-bisphosphate aldolase</fullName>
    </recommendedName>
</protein>
<evidence type="ECO:0008006" key="3">
    <source>
        <dbReference type="Google" id="ProtNLM"/>
    </source>
</evidence>
<dbReference type="Proteomes" id="UP000004846">
    <property type="component" value="Unassembled WGS sequence"/>
</dbReference>
<dbReference type="HOGENOM" id="CLU_173362_0_0_9"/>
<accession>A0A125W9H4</accession>
<evidence type="ECO:0000313" key="2">
    <source>
        <dbReference type="Proteomes" id="UP000004846"/>
    </source>
</evidence>
<evidence type="ECO:0000313" key="1">
    <source>
        <dbReference type="EMBL" id="EFM83848.1"/>
    </source>
</evidence>
<sequence length="90" mass="10729">MLSDTLEKVQHLFRPNFEKVYIVSFEDCPMIPELEATPLLKCGKWYVSTGKEWICHSDLELSAFEWEFLQSLDVEIRETIHFEVNYLPFQ</sequence>
<dbReference type="AlphaFoldDB" id="A0A125W9H4"/>